<dbReference type="Gramene" id="PGSC0003DMT400094170">
    <property type="protein sequence ID" value="PGSC0003DMT400094170"/>
    <property type="gene ID" value="PGSC0003DMG400043741"/>
</dbReference>
<evidence type="ECO:0000313" key="1">
    <source>
        <dbReference type="EnsemblPlants" id="PGSC0003DMT400094170"/>
    </source>
</evidence>
<reference evidence="1" key="2">
    <citation type="submission" date="2015-06" db="UniProtKB">
        <authorList>
            <consortium name="EnsemblPlants"/>
        </authorList>
    </citation>
    <scope>IDENTIFICATION</scope>
    <source>
        <strain evidence="1">DM1-3 516 R44</strain>
    </source>
</reference>
<reference evidence="2" key="1">
    <citation type="journal article" date="2011" name="Nature">
        <title>Genome sequence and analysis of the tuber crop potato.</title>
        <authorList>
            <consortium name="The Potato Genome Sequencing Consortium"/>
        </authorList>
    </citation>
    <scope>NUCLEOTIDE SEQUENCE [LARGE SCALE GENOMIC DNA]</scope>
    <source>
        <strain evidence="2">cv. DM1-3 516 R44</strain>
    </source>
</reference>
<sequence>MVADSREKMSKFVSGVSEMLVKECRTTILIKEIDIFRVMIHAQQIEEDKLKKKSREAKRARTGDDDFLHSRYEEGAHQFRIDVAQNPNDTEESIWCFLCEAQLYGIHEARKRYLELVAAFLSGQPNEYFYASLYDDLYYESQNEPDEAKVHLIAACQSPYGSRF</sequence>
<dbReference type="PaxDb" id="4113-PGSC0003DMT400094170"/>
<evidence type="ECO:0000313" key="2">
    <source>
        <dbReference type="Proteomes" id="UP000011115"/>
    </source>
</evidence>
<dbReference type="eggNOG" id="ENOG502QR10">
    <property type="taxonomic scope" value="Eukaryota"/>
</dbReference>
<dbReference type="PANTHER" id="PTHR47908">
    <property type="match status" value="1"/>
</dbReference>
<accession>M1DTK1</accession>
<dbReference type="AlphaFoldDB" id="M1DTK1"/>
<dbReference type="HOGENOM" id="CLU_1621859_0_0_1"/>
<dbReference type="PANTHER" id="PTHR47908:SF2">
    <property type="entry name" value="TETRATRICOPEPTIDE REPEAT (TPR)-LIKE SUPERFAMILY PROTEIN"/>
    <property type="match status" value="1"/>
</dbReference>
<dbReference type="EnsemblPlants" id="PGSC0003DMT400094170">
    <property type="protein sequence ID" value="PGSC0003DMT400094170"/>
    <property type="gene ID" value="PGSC0003DMG400043741"/>
</dbReference>
<protein>
    <submittedName>
        <fullName evidence="1">TPR repeat</fullName>
    </submittedName>
</protein>
<dbReference type="InParanoid" id="M1DTK1"/>
<keyword evidence="2" id="KW-1185">Reference proteome</keyword>
<proteinExistence type="predicted"/>
<organism evidence="1 2">
    <name type="scientific">Solanum tuberosum</name>
    <name type="common">Potato</name>
    <dbReference type="NCBI Taxonomy" id="4113"/>
    <lineage>
        <taxon>Eukaryota</taxon>
        <taxon>Viridiplantae</taxon>
        <taxon>Streptophyta</taxon>
        <taxon>Embryophyta</taxon>
        <taxon>Tracheophyta</taxon>
        <taxon>Spermatophyta</taxon>
        <taxon>Magnoliopsida</taxon>
        <taxon>eudicotyledons</taxon>
        <taxon>Gunneridae</taxon>
        <taxon>Pentapetalae</taxon>
        <taxon>asterids</taxon>
        <taxon>lamiids</taxon>
        <taxon>Solanales</taxon>
        <taxon>Solanaceae</taxon>
        <taxon>Solanoideae</taxon>
        <taxon>Solaneae</taxon>
        <taxon>Solanum</taxon>
    </lineage>
</organism>
<name>M1DTK1_SOLTU</name>
<dbReference type="Proteomes" id="UP000011115">
    <property type="component" value="Unassembled WGS sequence"/>
</dbReference>